<evidence type="ECO:0000313" key="3">
    <source>
        <dbReference type="Proteomes" id="UP000076858"/>
    </source>
</evidence>
<dbReference type="AlphaFoldDB" id="A0A164JVG5"/>
<keyword evidence="3" id="KW-1185">Reference proteome</keyword>
<proteinExistence type="predicted"/>
<gene>
    <name evidence="2" type="ORF">APZ42_000166</name>
</gene>
<organism evidence="2 3">
    <name type="scientific">Daphnia magna</name>
    <dbReference type="NCBI Taxonomy" id="35525"/>
    <lineage>
        <taxon>Eukaryota</taxon>
        <taxon>Metazoa</taxon>
        <taxon>Ecdysozoa</taxon>
        <taxon>Arthropoda</taxon>
        <taxon>Crustacea</taxon>
        <taxon>Branchiopoda</taxon>
        <taxon>Diplostraca</taxon>
        <taxon>Cladocera</taxon>
        <taxon>Anomopoda</taxon>
        <taxon>Daphniidae</taxon>
        <taxon>Daphnia</taxon>
    </lineage>
</organism>
<accession>A0A164JVG5</accession>
<feature type="region of interest" description="Disordered" evidence="1">
    <location>
        <begin position="62"/>
        <end position="88"/>
    </location>
</feature>
<evidence type="ECO:0000313" key="2">
    <source>
        <dbReference type="EMBL" id="KZS02694.1"/>
    </source>
</evidence>
<protein>
    <submittedName>
        <fullName evidence="2">Uncharacterized protein</fullName>
    </submittedName>
</protein>
<feature type="non-terminal residue" evidence="2">
    <location>
        <position position="1"/>
    </location>
</feature>
<comment type="caution">
    <text evidence="2">The sequence shown here is derived from an EMBL/GenBank/DDBJ whole genome shotgun (WGS) entry which is preliminary data.</text>
</comment>
<dbReference type="EMBL" id="LRGB01003740">
    <property type="protein sequence ID" value="KZS02694.1"/>
    <property type="molecule type" value="Genomic_DNA"/>
</dbReference>
<reference evidence="2 3" key="1">
    <citation type="submission" date="2016-03" db="EMBL/GenBank/DDBJ databases">
        <title>EvidentialGene: Evidence-directed Construction of Genes on Genomes.</title>
        <authorList>
            <person name="Gilbert D.G."/>
            <person name="Choi J.-H."/>
            <person name="Mockaitis K."/>
            <person name="Colbourne J."/>
            <person name="Pfrender M."/>
        </authorList>
    </citation>
    <scope>NUCLEOTIDE SEQUENCE [LARGE SCALE GENOMIC DNA]</scope>
    <source>
        <strain evidence="2 3">Xinb3</strain>
        <tissue evidence="2">Complete organism</tissue>
    </source>
</reference>
<dbReference type="Proteomes" id="UP000076858">
    <property type="component" value="Unassembled WGS sequence"/>
</dbReference>
<sequence length="111" mass="12617">KYFRLLDDERQLDFHLTLQPPCDPNHRSCNNRTTTFKIAGQPNLVLITWPFVDKSLSLTAESASSKEKAQPSVAVETTSPSSDPDLDKLANKQYIQDRAIDRDNELARMLQ</sequence>
<evidence type="ECO:0000256" key="1">
    <source>
        <dbReference type="SAM" id="MobiDB-lite"/>
    </source>
</evidence>
<feature type="non-terminal residue" evidence="2">
    <location>
        <position position="111"/>
    </location>
</feature>
<name>A0A164JVG5_9CRUS</name>